<name>A0ABR2EDW2_9ROSI</name>
<sequence>MGTTHTIQPEPNDNELYGPWMIVDTWRRRNSSFRINGGGLARDSRNKVEVGSRFASLVTEDVVDVREGISTGTSPQPLRPLSLFELDVIVIAQDNVGKSDRCIAKPSEVKSRHQPVLSDWMLNFSRQLDAPQSNTGQAEVGAIQGTSALVDSSSPTLGSKAEHASLTEHGVSGDPMNSQKSMEQ</sequence>
<feature type="region of interest" description="Disordered" evidence="1">
    <location>
        <begin position="131"/>
        <end position="184"/>
    </location>
</feature>
<feature type="compositionally biased region" description="Polar residues" evidence="1">
    <location>
        <begin position="175"/>
        <end position="184"/>
    </location>
</feature>
<organism evidence="2 3">
    <name type="scientific">Hibiscus sabdariffa</name>
    <name type="common">roselle</name>
    <dbReference type="NCBI Taxonomy" id="183260"/>
    <lineage>
        <taxon>Eukaryota</taxon>
        <taxon>Viridiplantae</taxon>
        <taxon>Streptophyta</taxon>
        <taxon>Embryophyta</taxon>
        <taxon>Tracheophyta</taxon>
        <taxon>Spermatophyta</taxon>
        <taxon>Magnoliopsida</taxon>
        <taxon>eudicotyledons</taxon>
        <taxon>Gunneridae</taxon>
        <taxon>Pentapetalae</taxon>
        <taxon>rosids</taxon>
        <taxon>malvids</taxon>
        <taxon>Malvales</taxon>
        <taxon>Malvaceae</taxon>
        <taxon>Malvoideae</taxon>
        <taxon>Hibiscus</taxon>
    </lineage>
</organism>
<evidence type="ECO:0000313" key="2">
    <source>
        <dbReference type="EMBL" id="KAK8557682.1"/>
    </source>
</evidence>
<evidence type="ECO:0000313" key="3">
    <source>
        <dbReference type="Proteomes" id="UP001472677"/>
    </source>
</evidence>
<dbReference type="EMBL" id="JBBPBM010000016">
    <property type="protein sequence ID" value="KAK8557682.1"/>
    <property type="molecule type" value="Genomic_DNA"/>
</dbReference>
<reference evidence="2 3" key="1">
    <citation type="journal article" date="2024" name="G3 (Bethesda)">
        <title>Genome assembly of Hibiscus sabdariffa L. provides insights into metabolisms of medicinal natural products.</title>
        <authorList>
            <person name="Kim T."/>
        </authorList>
    </citation>
    <scope>NUCLEOTIDE SEQUENCE [LARGE SCALE GENOMIC DNA]</scope>
    <source>
        <strain evidence="2">TK-2024</strain>
        <tissue evidence="2">Old leaves</tissue>
    </source>
</reference>
<comment type="caution">
    <text evidence="2">The sequence shown here is derived from an EMBL/GenBank/DDBJ whole genome shotgun (WGS) entry which is preliminary data.</text>
</comment>
<evidence type="ECO:0000256" key="1">
    <source>
        <dbReference type="SAM" id="MobiDB-lite"/>
    </source>
</evidence>
<dbReference type="Proteomes" id="UP001472677">
    <property type="component" value="Unassembled WGS sequence"/>
</dbReference>
<proteinExistence type="predicted"/>
<gene>
    <name evidence="2" type="ORF">V6N12_009909</name>
</gene>
<accession>A0ABR2EDW2</accession>
<keyword evidence="3" id="KW-1185">Reference proteome</keyword>
<protein>
    <submittedName>
        <fullName evidence="2">Uncharacterized protein</fullName>
    </submittedName>
</protein>
<feature type="compositionally biased region" description="Polar residues" evidence="1">
    <location>
        <begin position="144"/>
        <end position="157"/>
    </location>
</feature>